<gene>
    <name evidence="1" type="ORF">Pta02_25690</name>
</gene>
<proteinExistence type="predicted"/>
<keyword evidence="2" id="KW-1185">Reference proteome</keyword>
<name>A0A8J3SVS8_9ACTN</name>
<dbReference type="RefSeq" id="WP_203874960.1">
    <property type="nucleotide sequence ID" value="NZ_BOOK01000016.1"/>
</dbReference>
<organism evidence="1 2">
    <name type="scientific">Planobispora takensis</name>
    <dbReference type="NCBI Taxonomy" id="1367882"/>
    <lineage>
        <taxon>Bacteria</taxon>
        <taxon>Bacillati</taxon>
        <taxon>Actinomycetota</taxon>
        <taxon>Actinomycetes</taxon>
        <taxon>Streptosporangiales</taxon>
        <taxon>Streptosporangiaceae</taxon>
        <taxon>Planobispora</taxon>
    </lineage>
</organism>
<evidence type="ECO:0000313" key="2">
    <source>
        <dbReference type="Proteomes" id="UP000634476"/>
    </source>
</evidence>
<dbReference type="Proteomes" id="UP000634476">
    <property type="component" value="Unassembled WGS sequence"/>
</dbReference>
<comment type="caution">
    <text evidence="1">The sequence shown here is derived from an EMBL/GenBank/DDBJ whole genome shotgun (WGS) entry which is preliminary data.</text>
</comment>
<dbReference type="AlphaFoldDB" id="A0A8J3SVS8"/>
<evidence type="ECO:0000313" key="1">
    <source>
        <dbReference type="EMBL" id="GII00561.1"/>
    </source>
</evidence>
<dbReference type="EMBL" id="BOOK01000016">
    <property type="protein sequence ID" value="GII00561.1"/>
    <property type="molecule type" value="Genomic_DNA"/>
</dbReference>
<accession>A0A8J3SVS8</accession>
<sequence>MEAWYAEPPAPGEPWGETGQVTYLSHAGIVELCGPMRGPSGQRLLLGPPFFAYGLRAENDFVEVRAATEAEAGRVIAVERRRD</sequence>
<reference evidence="1" key="1">
    <citation type="submission" date="2021-01" db="EMBL/GenBank/DDBJ databases">
        <title>Whole genome shotgun sequence of Planobispora takensis NBRC 109077.</title>
        <authorList>
            <person name="Komaki H."/>
            <person name="Tamura T."/>
        </authorList>
    </citation>
    <scope>NUCLEOTIDE SEQUENCE</scope>
    <source>
        <strain evidence="1">NBRC 109077</strain>
    </source>
</reference>
<protein>
    <submittedName>
        <fullName evidence="1">Uncharacterized protein</fullName>
    </submittedName>
</protein>